<dbReference type="InterPro" id="IPR004381">
    <property type="entry name" value="Glycerate_kinase"/>
</dbReference>
<dbReference type="GO" id="GO:0008887">
    <property type="term" value="F:glycerate kinase activity"/>
    <property type="evidence" value="ECO:0007669"/>
    <property type="project" value="UniProtKB-UniRule"/>
</dbReference>
<dbReference type="PANTHER" id="PTHR21599">
    <property type="entry name" value="GLYCERATE KINASE"/>
    <property type="match status" value="1"/>
</dbReference>
<dbReference type="Gene3D" id="3.40.50.10350">
    <property type="entry name" value="Glycerate kinase, domain 1"/>
    <property type="match status" value="1"/>
</dbReference>
<evidence type="ECO:0000256" key="1">
    <source>
        <dbReference type="ARBA" id="ARBA00006284"/>
    </source>
</evidence>
<dbReference type="InterPro" id="IPR036129">
    <property type="entry name" value="Glycerate_kinase_sf"/>
</dbReference>
<gene>
    <name evidence="5" type="ORF">IAB98_08530</name>
</gene>
<reference evidence="5" key="2">
    <citation type="journal article" date="2021" name="PeerJ">
        <title>Extensive microbial diversity within the chicken gut microbiome revealed by metagenomics and culture.</title>
        <authorList>
            <person name="Gilroy R."/>
            <person name="Ravi A."/>
            <person name="Getino M."/>
            <person name="Pursley I."/>
            <person name="Horton D.L."/>
            <person name="Alikhan N.F."/>
            <person name="Baker D."/>
            <person name="Gharbi K."/>
            <person name="Hall N."/>
            <person name="Watson M."/>
            <person name="Adriaenssens E.M."/>
            <person name="Foster-Nyarko E."/>
            <person name="Jarju S."/>
            <person name="Secka A."/>
            <person name="Antonio M."/>
            <person name="Oren A."/>
            <person name="Chaudhuri R.R."/>
            <person name="La Ragione R."/>
            <person name="Hildebrand F."/>
            <person name="Pallen M.J."/>
        </authorList>
    </citation>
    <scope>NUCLEOTIDE SEQUENCE</scope>
    <source>
        <strain evidence="5">ChiSxjej1B13-7041</strain>
    </source>
</reference>
<accession>A0A9D1JGE5</accession>
<name>A0A9D1JGE5_9FIRM</name>
<organism evidence="5 6">
    <name type="scientific">Candidatus Egerieimonas intestinavium</name>
    <dbReference type="NCBI Taxonomy" id="2840777"/>
    <lineage>
        <taxon>Bacteria</taxon>
        <taxon>Bacillati</taxon>
        <taxon>Bacillota</taxon>
        <taxon>Clostridia</taxon>
        <taxon>Lachnospirales</taxon>
        <taxon>Lachnospiraceae</taxon>
        <taxon>Lachnospiraceae incertae sedis</taxon>
        <taxon>Candidatus Egerieimonas</taxon>
    </lineage>
</organism>
<evidence type="ECO:0000313" key="5">
    <source>
        <dbReference type="EMBL" id="HIR93446.1"/>
    </source>
</evidence>
<evidence type="ECO:0000313" key="6">
    <source>
        <dbReference type="Proteomes" id="UP000886841"/>
    </source>
</evidence>
<keyword evidence="2 4" id="KW-0808">Transferase</keyword>
<evidence type="ECO:0000256" key="4">
    <source>
        <dbReference type="PIRNR" id="PIRNR006078"/>
    </source>
</evidence>
<evidence type="ECO:0000256" key="2">
    <source>
        <dbReference type="ARBA" id="ARBA00022679"/>
    </source>
</evidence>
<dbReference type="SUPFAM" id="SSF110738">
    <property type="entry name" value="Glycerate kinase I"/>
    <property type="match status" value="1"/>
</dbReference>
<dbReference type="Proteomes" id="UP000886841">
    <property type="component" value="Unassembled WGS sequence"/>
</dbReference>
<dbReference type="NCBIfam" id="TIGR00045">
    <property type="entry name" value="glycerate kinase"/>
    <property type="match status" value="1"/>
</dbReference>
<dbReference type="PANTHER" id="PTHR21599:SF0">
    <property type="entry name" value="GLYCERATE KINASE"/>
    <property type="match status" value="1"/>
</dbReference>
<evidence type="ECO:0000256" key="3">
    <source>
        <dbReference type="ARBA" id="ARBA00022777"/>
    </source>
</evidence>
<reference evidence="5" key="1">
    <citation type="submission" date="2020-10" db="EMBL/GenBank/DDBJ databases">
        <authorList>
            <person name="Gilroy R."/>
        </authorList>
    </citation>
    <scope>NUCLEOTIDE SEQUENCE</scope>
    <source>
        <strain evidence="5">ChiSxjej1B13-7041</strain>
    </source>
</reference>
<comment type="caution">
    <text evidence="5">The sequence shown here is derived from an EMBL/GenBank/DDBJ whole genome shotgun (WGS) entry which is preliminary data.</text>
</comment>
<keyword evidence="3 4" id="KW-0418">Kinase</keyword>
<dbReference type="InterPro" id="IPR018193">
    <property type="entry name" value="Glyc_kinase_flavodox-like_fold"/>
</dbReference>
<dbReference type="Gene3D" id="3.90.1510.10">
    <property type="entry name" value="Glycerate kinase, domain 2"/>
    <property type="match status" value="1"/>
</dbReference>
<comment type="similarity">
    <text evidence="1 4">Belongs to the glycerate kinase type-1 family.</text>
</comment>
<dbReference type="EMBL" id="DVHU01000077">
    <property type="protein sequence ID" value="HIR93446.1"/>
    <property type="molecule type" value="Genomic_DNA"/>
</dbReference>
<dbReference type="AlphaFoldDB" id="A0A9D1JGE5"/>
<sequence length="411" mass="43401">MKIVIAPDSFKGSLSSAQVIDRIAQAALDNFPDCEIVRLPMADGGEGTIDALIEIMQGTVHHFYARDALGREISAKYGVIPPDTAIIEMAAVNGLPQIPPEARNPLYTSSYGTGQMIRQALQKGFSHIIVTIGGSATNDGGIGAMSALGVDFLDCHGAPLKPVGMNLENICDIHTEGLDPLLKKARITVMCDVDNPLLGPNGATYMYGTQKGGTTEILDRLENGMKNYADVLEEKLGISIHQLPGGGAAGGISAALVAFTGAKLQSGITTVLDTIHFQDILKDADLVITGEGRLDRQSFCGKVIHGIGDACRKSHVPVIAIVGGIDRDIQLDYADVVNSIMVTVDGAIGLPEALSHADTLLTGAADRMFKMIKVGMELSKSNTQVNKEDSYENKQASLSAGSRSAFCGHQN</sequence>
<dbReference type="Pfam" id="PF02595">
    <property type="entry name" value="Gly_kinase"/>
    <property type="match status" value="1"/>
</dbReference>
<proteinExistence type="inferred from homology"/>
<dbReference type="GO" id="GO:0031388">
    <property type="term" value="P:organic acid phosphorylation"/>
    <property type="evidence" value="ECO:0007669"/>
    <property type="project" value="UniProtKB-UniRule"/>
</dbReference>
<protein>
    <submittedName>
        <fullName evidence="5">Glycerate kinase</fullName>
    </submittedName>
</protein>
<dbReference type="InterPro" id="IPR018197">
    <property type="entry name" value="Glycerate_kinase_RE-like"/>
</dbReference>
<dbReference type="PIRSF" id="PIRSF006078">
    <property type="entry name" value="GlxK"/>
    <property type="match status" value="1"/>
</dbReference>